<evidence type="ECO:0000259" key="1">
    <source>
        <dbReference type="Pfam" id="PF04149"/>
    </source>
</evidence>
<dbReference type="RefSeq" id="WP_344023066.1">
    <property type="nucleotide sequence ID" value="NZ_BAAAJK010000011.1"/>
</dbReference>
<name>A0ABN1XUI9_9PSEU</name>
<reference evidence="2 3" key="1">
    <citation type="journal article" date="2019" name="Int. J. Syst. Evol. Microbiol.">
        <title>The Global Catalogue of Microorganisms (GCM) 10K type strain sequencing project: providing services to taxonomists for standard genome sequencing and annotation.</title>
        <authorList>
            <consortium name="The Broad Institute Genomics Platform"/>
            <consortium name="The Broad Institute Genome Sequencing Center for Infectious Disease"/>
            <person name="Wu L."/>
            <person name="Ma J."/>
        </authorList>
    </citation>
    <scope>NUCLEOTIDE SEQUENCE [LARGE SCALE GENOMIC DNA]</scope>
    <source>
        <strain evidence="2 3">JCM 11896</strain>
    </source>
</reference>
<feature type="domain" description="DUF397" evidence="1">
    <location>
        <begin position="16"/>
        <end position="62"/>
    </location>
</feature>
<evidence type="ECO:0000313" key="3">
    <source>
        <dbReference type="Proteomes" id="UP001501414"/>
    </source>
</evidence>
<sequence length="73" mass="7905">MENKIEVAALSEPRFVTSSFCVARECVAVAAPEDGVVVRSTVSGAEVRFTDAEWRVFVAGVRNGEFDLEGLRA</sequence>
<evidence type="ECO:0000313" key="2">
    <source>
        <dbReference type="EMBL" id="GAA1390635.1"/>
    </source>
</evidence>
<dbReference type="EMBL" id="BAAAJK010000011">
    <property type="protein sequence ID" value="GAA1390635.1"/>
    <property type="molecule type" value="Genomic_DNA"/>
</dbReference>
<comment type="caution">
    <text evidence="2">The sequence shown here is derived from an EMBL/GenBank/DDBJ whole genome shotgun (WGS) entry which is preliminary data.</text>
</comment>
<dbReference type="Pfam" id="PF04149">
    <property type="entry name" value="DUF397"/>
    <property type="match status" value="1"/>
</dbReference>
<gene>
    <name evidence="2" type="ORF">GCM10009613_31670</name>
</gene>
<dbReference type="Proteomes" id="UP001501414">
    <property type="component" value="Unassembled WGS sequence"/>
</dbReference>
<accession>A0ABN1XUI9</accession>
<protein>
    <recommendedName>
        <fullName evidence="1">DUF397 domain-containing protein</fullName>
    </recommendedName>
</protein>
<dbReference type="InterPro" id="IPR007278">
    <property type="entry name" value="DUF397"/>
</dbReference>
<proteinExistence type="predicted"/>
<organism evidence="2 3">
    <name type="scientific">Pseudonocardia kongjuensis</name>
    <dbReference type="NCBI Taxonomy" id="102227"/>
    <lineage>
        <taxon>Bacteria</taxon>
        <taxon>Bacillati</taxon>
        <taxon>Actinomycetota</taxon>
        <taxon>Actinomycetes</taxon>
        <taxon>Pseudonocardiales</taxon>
        <taxon>Pseudonocardiaceae</taxon>
        <taxon>Pseudonocardia</taxon>
    </lineage>
</organism>
<keyword evidence="3" id="KW-1185">Reference proteome</keyword>